<evidence type="ECO:0000313" key="1">
    <source>
        <dbReference type="EMBL" id="QPQ56194.1"/>
    </source>
</evidence>
<keyword evidence="2" id="KW-1185">Reference proteome</keyword>
<organism evidence="1 2">
    <name type="scientific">Allosphingosinicella flava</name>
    <dbReference type="NCBI Taxonomy" id="2771430"/>
    <lineage>
        <taxon>Bacteria</taxon>
        <taxon>Pseudomonadati</taxon>
        <taxon>Pseudomonadota</taxon>
        <taxon>Alphaproteobacteria</taxon>
        <taxon>Sphingomonadales</taxon>
        <taxon>Sphingomonadaceae</taxon>
        <taxon>Allosphingosinicella</taxon>
    </lineage>
</organism>
<accession>A0A7T2GLR1</accession>
<gene>
    <name evidence="1" type="ORF">IC614_02010</name>
</gene>
<dbReference type="EMBL" id="CP065592">
    <property type="protein sequence ID" value="QPQ56194.1"/>
    <property type="molecule type" value="Genomic_DNA"/>
</dbReference>
<dbReference type="KEGG" id="sflv:IC614_02010"/>
<dbReference type="AlphaFoldDB" id="A0A7T2GLR1"/>
<name>A0A7T2GLR1_9SPHN</name>
<dbReference type="Proteomes" id="UP000594873">
    <property type="component" value="Chromosome"/>
</dbReference>
<reference evidence="1 2" key="1">
    <citation type="submission" date="2020-11" db="EMBL/GenBank/DDBJ databases">
        <title>Genome seq and assembly of Sphingosinicella sp.</title>
        <authorList>
            <person name="Chhetri G."/>
        </authorList>
    </citation>
    <scope>NUCLEOTIDE SEQUENCE [LARGE SCALE GENOMIC DNA]</scope>
    <source>
        <strain evidence="1 2">UDD2</strain>
    </source>
</reference>
<evidence type="ECO:0000313" key="2">
    <source>
        <dbReference type="Proteomes" id="UP000594873"/>
    </source>
</evidence>
<dbReference type="InterPro" id="IPR007420">
    <property type="entry name" value="DUF465"/>
</dbReference>
<sequence length="52" mass="5898">MANAHISALQAKHADLDARIETEEHRPLPDMTLVSQLKKQKLKVKEEINGLH</sequence>
<protein>
    <submittedName>
        <fullName evidence="1">DUF465 domain-containing protein</fullName>
    </submittedName>
</protein>
<dbReference type="Pfam" id="PF04325">
    <property type="entry name" value="DUF465"/>
    <property type="match status" value="1"/>
</dbReference>
<dbReference type="InterPro" id="IPR038444">
    <property type="entry name" value="DUF465_sf"/>
</dbReference>
<dbReference type="Gene3D" id="6.10.280.50">
    <property type="match status" value="1"/>
</dbReference>
<dbReference type="RefSeq" id="WP_200973054.1">
    <property type="nucleotide sequence ID" value="NZ_CP065592.1"/>
</dbReference>
<proteinExistence type="predicted"/>